<dbReference type="PANTHER" id="PTHR22762">
    <property type="entry name" value="ALPHA-GLUCOSIDASE"/>
    <property type="match status" value="1"/>
</dbReference>
<feature type="non-terminal residue" evidence="4">
    <location>
        <position position="267"/>
    </location>
</feature>
<gene>
    <name evidence="4" type="ORF">Taro_011036</name>
</gene>
<evidence type="ECO:0000259" key="3">
    <source>
        <dbReference type="Pfam" id="PF01055"/>
    </source>
</evidence>
<proteinExistence type="inferred from homology"/>
<comment type="caution">
    <text evidence="4">The sequence shown here is derived from an EMBL/GenBank/DDBJ whole genome shotgun (WGS) entry which is preliminary data.</text>
</comment>
<protein>
    <recommendedName>
        <fullName evidence="3">Glycoside hydrolase family 31 TIM barrel domain-containing protein</fullName>
    </recommendedName>
</protein>
<keyword evidence="5" id="KW-1185">Reference proteome</keyword>
<organism evidence="4 5">
    <name type="scientific">Colocasia esculenta</name>
    <name type="common">Wild taro</name>
    <name type="synonym">Arum esculentum</name>
    <dbReference type="NCBI Taxonomy" id="4460"/>
    <lineage>
        <taxon>Eukaryota</taxon>
        <taxon>Viridiplantae</taxon>
        <taxon>Streptophyta</taxon>
        <taxon>Embryophyta</taxon>
        <taxon>Tracheophyta</taxon>
        <taxon>Spermatophyta</taxon>
        <taxon>Magnoliopsida</taxon>
        <taxon>Liliopsida</taxon>
        <taxon>Araceae</taxon>
        <taxon>Aroideae</taxon>
        <taxon>Colocasieae</taxon>
        <taxon>Colocasia</taxon>
    </lineage>
</organism>
<dbReference type="InterPro" id="IPR017853">
    <property type="entry name" value="GH"/>
</dbReference>
<evidence type="ECO:0000313" key="5">
    <source>
        <dbReference type="Proteomes" id="UP000652761"/>
    </source>
</evidence>
<evidence type="ECO:0000256" key="2">
    <source>
        <dbReference type="RuleBase" id="RU361185"/>
    </source>
</evidence>
<evidence type="ECO:0000313" key="4">
    <source>
        <dbReference type="EMBL" id="MQL78608.1"/>
    </source>
</evidence>
<name>A0A843U4S8_COLES</name>
<dbReference type="AlphaFoldDB" id="A0A843U4S8"/>
<keyword evidence="2" id="KW-0326">Glycosidase</keyword>
<keyword evidence="2" id="KW-0378">Hydrolase</keyword>
<evidence type="ECO:0000256" key="1">
    <source>
        <dbReference type="ARBA" id="ARBA00007806"/>
    </source>
</evidence>
<dbReference type="GO" id="GO:0004553">
    <property type="term" value="F:hydrolase activity, hydrolyzing O-glycosyl compounds"/>
    <property type="evidence" value="ECO:0007669"/>
    <property type="project" value="InterPro"/>
</dbReference>
<dbReference type="Pfam" id="PF01055">
    <property type="entry name" value="Glyco_hydro_31_2nd"/>
    <property type="match status" value="1"/>
</dbReference>
<feature type="domain" description="Glycoside hydrolase family 31 TIM barrel" evidence="3">
    <location>
        <begin position="33"/>
        <end position="74"/>
    </location>
</feature>
<dbReference type="GO" id="GO:0005975">
    <property type="term" value="P:carbohydrate metabolic process"/>
    <property type="evidence" value="ECO:0007669"/>
    <property type="project" value="InterPro"/>
</dbReference>
<dbReference type="Gene3D" id="3.20.20.80">
    <property type="entry name" value="Glycosidases"/>
    <property type="match status" value="1"/>
</dbReference>
<dbReference type="InterPro" id="IPR000322">
    <property type="entry name" value="Glyco_hydro_31_TIM"/>
</dbReference>
<dbReference type="Proteomes" id="UP000652761">
    <property type="component" value="Unassembled WGS sequence"/>
</dbReference>
<dbReference type="SUPFAM" id="SSF51445">
    <property type="entry name" value="(Trans)glycosidases"/>
    <property type="match status" value="1"/>
</dbReference>
<accession>A0A843U4S8</accession>
<reference evidence="4" key="1">
    <citation type="submission" date="2017-07" db="EMBL/GenBank/DDBJ databases">
        <title>Taro Niue Genome Assembly and Annotation.</title>
        <authorList>
            <person name="Atibalentja N."/>
            <person name="Keating K."/>
            <person name="Fields C.J."/>
        </authorList>
    </citation>
    <scope>NUCLEOTIDE SEQUENCE</scope>
    <source>
        <strain evidence="4">Niue_2</strain>
        <tissue evidence="4">Leaf</tissue>
    </source>
</reference>
<dbReference type="OrthoDB" id="1334205at2759"/>
<feature type="non-terminal residue" evidence="4">
    <location>
        <position position="1"/>
    </location>
</feature>
<dbReference type="EMBL" id="NMUH01000409">
    <property type="protein sequence ID" value="MQL78608.1"/>
    <property type="molecule type" value="Genomic_DNA"/>
</dbReference>
<sequence length="267" mass="30170">QIPATPDALFSNIEEAYIENIDECLAVLVPVLVQRHSEIDTIDHEPWSFGEESEDVCRLALLRRYRFIPHIYTLFYMAHTRGTHVVAPTFFADSKDPRLRFVENCFLMGPLLVCARYCITSFLDEYDPRKLDSLKDSSSTSSFPAVEVDQKIEGIEGLGADEIAKEIKNPPAASKSLLDHRGRHPRPRIALELAQEPGGRPSWRLVGSFLGQPKESFTKPFDPFGVYLKGKYPTHNVPIHYLLRRTGVVGDEALVEETLETDSKRGD</sequence>
<comment type="similarity">
    <text evidence="1 2">Belongs to the glycosyl hydrolase 31 family.</text>
</comment>
<dbReference type="PANTHER" id="PTHR22762:SF120">
    <property type="entry name" value="HETEROGLYCAN GLUCOSIDASE 1"/>
    <property type="match status" value="1"/>
</dbReference>